<comment type="caution">
    <text evidence="2">The sequence shown here is derived from an EMBL/GenBank/DDBJ whole genome shotgun (WGS) entry which is preliminary data.</text>
</comment>
<organism evidence="2 3">
    <name type="scientific">Bacillus cereus</name>
    <dbReference type="NCBI Taxonomy" id="1396"/>
    <lineage>
        <taxon>Bacteria</taxon>
        <taxon>Bacillati</taxon>
        <taxon>Bacillota</taxon>
        <taxon>Bacilli</taxon>
        <taxon>Bacillales</taxon>
        <taxon>Bacillaceae</taxon>
        <taxon>Bacillus</taxon>
        <taxon>Bacillus cereus group</taxon>
    </lineage>
</organism>
<proteinExistence type="predicted"/>
<evidence type="ECO:0000256" key="1">
    <source>
        <dbReference type="SAM" id="MobiDB-lite"/>
    </source>
</evidence>
<gene>
    <name evidence="2" type="ORF">COM96_07555</name>
</gene>
<evidence type="ECO:0008006" key="4">
    <source>
        <dbReference type="Google" id="ProtNLM"/>
    </source>
</evidence>
<dbReference type="AlphaFoldDB" id="A0A2A7I084"/>
<dbReference type="PROSITE" id="PS51257">
    <property type="entry name" value="PROKAR_LIPOPROTEIN"/>
    <property type="match status" value="1"/>
</dbReference>
<dbReference type="RefSeq" id="WP_097903278.1">
    <property type="nucleotide sequence ID" value="NZ_NVLK01000016.1"/>
</dbReference>
<sequence>MNKYVVRMGISCLLIGMGAGCSNKQEEQTKQEVKQQEENKEEPRVAFPKEAKETGKVNMKLITHNDQQEEGGIPVLKVDPKLELAQIQIELEGLTAKEEVYIYVDQKFVTKEEVTKIFSTFINLEGDLLKKGEHTISIAQYKDKSPKKELKNYKEAKFKID</sequence>
<dbReference type="Proteomes" id="UP000220006">
    <property type="component" value="Unassembled WGS sequence"/>
</dbReference>
<evidence type="ECO:0000313" key="2">
    <source>
        <dbReference type="EMBL" id="PEC22627.1"/>
    </source>
</evidence>
<name>A0A2A7I084_BACCE</name>
<accession>A0A2A7I084</accession>
<dbReference type="EMBL" id="NVLK01000016">
    <property type="protein sequence ID" value="PEC22627.1"/>
    <property type="molecule type" value="Genomic_DNA"/>
</dbReference>
<protein>
    <recommendedName>
        <fullName evidence="4">Lipoprotein</fullName>
    </recommendedName>
</protein>
<feature type="region of interest" description="Disordered" evidence="1">
    <location>
        <begin position="24"/>
        <end position="52"/>
    </location>
</feature>
<reference evidence="2 3" key="1">
    <citation type="submission" date="2017-09" db="EMBL/GenBank/DDBJ databases">
        <title>Large-scale bioinformatics analysis of Bacillus genomes uncovers conserved roles of natural products in bacterial physiology.</title>
        <authorList>
            <consortium name="Agbiome Team Llc"/>
            <person name="Bleich R.M."/>
            <person name="Grubbs K.J."/>
            <person name="Santa Maria K.C."/>
            <person name="Allen S.E."/>
            <person name="Farag S."/>
            <person name="Shank E.A."/>
            <person name="Bowers A."/>
        </authorList>
    </citation>
    <scope>NUCLEOTIDE SEQUENCE [LARGE SCALE GENOMIC DNA]</scope>
    <source>
        <strain evidence="2 3">AFS096845</strain>
    </source>
</reference>
<evidence type="ECO:0000313" key="3">
    <source>
        <dbReference type="Proteomes" id="UP000220006"/>
    </source>
</evidence>